<dbReference type="AlphaFoldDB" id="A0A848DMD5"/>
<proteinExistence type="predicted"/>
<feature type="region of interest" description="Disordered" evidence="1">
    <location>
        <begin position="105"/>
        <end position="133"/>
    </location>
</feature>
<name>A0A848DMD5_9PSEU</name>
<accession>A0A848DMD5</accession>
<keyword evidence="3" id="KW-1185">Reference proteome</keyword>
<evidence type="ECO:0000313" key="3">
    <source>
        <dbReference type="Proteomes" id="UP000586918"/>
    </source>
</evidence>
<evidence type="ECO:0000256" key="1">
    <source>
        <dbReference type="SAM" id="MobiDB-lite"/>
    </source>
</evidence>
<protein>
    <recommendedName>
        <fullName evidence="4">Phasin protein</fullName>
    </recommendedName>
</protein>
<organism evidence="2 3">
    <name type="scientific">Pseudonocardia bannensis</name>
    <dbReference type="NCBI Taxonomy" id="630973"/>
    <lineage>
        <taxon>Bacteria</taxon>
        <taxon>Bacillati</taxon>
        <taxon>Actinomycetota</taxon>
        <taxon>Actinomycetes</taxon>
        <taxon>Pseudonocardiales</taxon>
        <taxon>Pseudonocardiaceae</taxon>
        <taxon>Pseudonocardia</taxon>
    </lineage>
</organism>
<dbReference type="RefSeq" id="WP_169414409.1">
    <property type="nucleotide sequence ID" value="NZ_JAAXKZ010000079.1"/>
</dbReference>
<evidence type="ECO:0000313" key="2">
    <source>
        <dbReference type="EMBL" id="NMH93715.1"/>
    </source>
</evidence>
<dbReference type="EMBL" id="JAAXKZ010000079">
    <property type="protein sequence ID" value="NMH93715.1"/>
    <property type="molecule type" value="Genomic_DNA"/>
</dbReference>
<dbReference type="Proteomes" id="UP000586918">
    <property type="component" value="Unassembled WGS sequence"/>
</dbReference>
<evidence type="ECO:0008006" key="4">
    <source>
        <dbReference type="Google" id="ProtNLM"/>
    </source>
</evidence>
<feature type="compositionally biased region" description="Low complexity" evidence="1">
    <location>
        <begin position="112"/>
        <end position="133"/>
    </location>
</feature>
<gene>
    <name evidence="2" type="ORF">HF519_19475</name>
</gene>
<reference evidence="2 3" key="1">
    <citation type="submission" date="2020-04" db="EMBL/GenBank/DDBJ databases">
        <authorList>
            <person name="Klaysubun C."/>
            <person name="Duangmal K."/>
            <person name="Lipun K."/>
        </authorList>
    </citation>
    <scope>NUCLEOTIDE SEQUENCE [LARGE SCALE GENOMIC DNA]</scope>
    <source>
        <strain evidence="2 3">DSM 45300</strain>
    </source>
</reference>
<comment type="caution">
    <text evidence="2">The sequence shown here is derived from an EMBL/GenBank/DDBJ whole genome shotgun (WGS) entry which is preliminary data.</text>
</comment>
<sequence length="133" mass="13889">MTAPTDQFVDIAKRSQEAVTAAVRTWADTVQTYAGSLTGNQPKLPDTSALVDRTFDFAEQVLENQRQITKTFFSAGAQAVEAVTDQAARAAESVTAHTVNATEAAADRAAEAGESAGEKVASTARAARNAAKS</sequence>